<dbReference type="Pfam" id="PF06541">
    <property type="entry name" value="ABC_trans_CmpB"/>
    <property type="match status" value="1"/>
</dbReference>
<feature type="transmembrane region" description="Helical" evidence="1">
    <location>
        <begin position="6"/>
        <end position="27"/>
    </location>
</feature>
<protein>
    <submittedName>
        <fullName evidence="2">ABC transporter permease</fullName>
    </submittedName>
</protein>
<name>A0ABT7UJV7_9FIRM</name>
<feature type="transmembrane region" description="Helical" evidence="1">
    <location>
        <begin position="110"/>
        <end position="130"/>
    </location>
</feature>
<dbReference type="Proteomes" id="UP001529275">
    <property type="component" value="Unassembled WGS sequence"/>
</dbReference>
<proteinExistence type="predicted"/>
<accession>A0ABT7UJV7</accession>
<evidence type="ECO:0000313" key="3">
    <source>
        <dbReference type="Proteomes" id="UP001529275"/>
    </source>
</evidence>
<gene>
    <name evidence="2" type="ORF">QUV98_08920</name>
</gene>
<keyword evidence="1" id="KW-0472">Membrane</keyword>
<feature type="transmembrane region" description="Helical" evidence="1">
    <location>
        <begin position="142"/>
        <end position="170"/>
    </location>
</feature>
<feature type="transmembrane region" description="Helical" evidence="1">
    <location>
        <begin position="66"/>
        <end position="89"/>
    </location>
</feature>
<dbReference type="EMBL" id="JAUDCK010000034">
    <property type="protein sequence ID" value="MDM8196433.1"/>
    <property type="molecule type" value="Genomic_DNA"/>
</dbReference>
<evidence type="ECO:0000313" key="2">
    <source>
        <dbReference type="EMBL" id="MDM8196433.1"/>
    </source>
</evidence>
<evidence type="ECO:0000256" key="1">
    <source>
        <dbReference type="SAM" id="Phobius"/>
    </source>
</evidence>
<reference evidence="3" key="1">
    <citation type="submission" date="2023-06" db="EMBL/GenBank/DDBJ databases">
        <title>Identification and characterization of horizontal gene transfer across gut microbiota members of farm animals based on homology search.</title>
        <authorList>
            <person name="Zeman M."/>
            <person name="Kubasova T."/>
            <person name="Jahodarova E."/>
            <person name="Nykrynova M."/>
            <person name="Rychlik I."/>
        </authorList>
    </citation>
    <scope>NUCLEOTIDE SEQUENCE [LARGE SCALE GENOMIC DNA]</scope>
    <source>
        <strain evidence="3">ET341</strain>
    </source>
</reference>
<comment type="caution">
    <text evidence="2">The sequence shown here is derived from an EMBL/GenBank/DDBJ whole genome shotgun (WGS) entry which is preliminary data.</text>
</comment>
<keyword evidence="1" id="KW-1133">Transmembrane helix</keyword>
<dbReference type="RefSeq" id="WP_289528012.1">
    <property type="nucleotide sequence ID" value="NZ_JAUDCK010000034.1"/>
</dbReference>
<organism evidence="2 3">
    <name type="scientific">Massilimicrobiota timonensis</name>
    <dbReference type="NCBI Taxonomy" id="1776392"/>
    <lineage>
        <taxon>Bacteria</taxon>
        <taxon>Bacillati</taxon>
        <taxon>Bacillota</taxon>
        <taxon>Erysipelotrichia</taxon>
        <taxon>Erysipelotrichales</taxon>
        <taxon>Erysipelotrichaceae</taxon>
        <taxon>Massilimicrobiota</taxon>
    </lineage>
</organism>
<feature type="transmembrane region" description="Helical" evidence="1">
    <location>
        <begin position="39"/>
        <end position="60"/>
    </location>
</feature>
<reference evidence="2 3" key="2">
    <citation type="submission" date="2023-06" db="EMBL/GenBank/DDBJ databases">
        <authorList>
            <person name="Zeman M."/>
            <person name="Kubasova T."/>
            <person name="Jahodarova E."/>
            <person name="Nykrynova M."/>
            <person name="Rychlik I."/>
        </authorList>
    </citation>
    <scope>NUCLEOTIDE SEQUENCE [LARGE SCALE GENOMIC DNA]</scope>
    <source>
        <strain evidence="2 3">ET341</strain>
    </source>
</reference>
<keyword evidence="3" id="KW-1185">Reference proteome</keyword>
<sequence>MEKYISAYIVTFYIYGFAGWIWESLICPIMTRHRIKNSGFLNGPIVPIYGFGAITVSLLFSANESYLSVFIEGAFVACVIEYITSWAMEKLYHRRWWDYSDKAFHVNGRVCLEGFLVFGVFSVVAVKFVQPYLLEKIMQHGLITLVVIATMLTTIFIIDLIFTVVSLTHLDERLDEFMKDIESSMQKLIDDVEQSKHSFNELMDLWKENDISSYHQWIHDKSMSERRIMKAFPALMNHQRKEEKQDGKK</sequence>
<dbReference type="InterPro" id="IPR010540">
    <property type="entry name" value="CmpB_TMEM229"/>
</dbReference>
<keyword evidence="1" id="KW-0812">Transmembrane</keyword>